<sequence>MTIPDWLSLAKWRVRPDSWPQGRRLRLLLFADPHVGGPQMPLARLREAVEAANALQPDLIAVMGDYLADHVFVTGKVAMGEVARALAALKAPLGVFAVMGNHDWLADPEAQASGRGPVAYARDLSAAGVRVLENEAVRIGGADGLWVLGLGCQQAFGRMAEPMGVEDLPATLAQVTDESPAILLAHEPDIFPSVPPRVALTVSGHTHGGQINFWGWTPVVPSRFGSRYVYGHIREDGRDLVVSGGLGCSGLPLRFLRRPELTLIELGGEGPH</sequence>
<dbReference type="PANTHER" id="PTHR31302">
    <property type="entry name" value="TRANSMEMBRANE PROTEIN WITH METALLOPHOSPHOESTERASE DOMAIN-RELATED"/>
    <property type="match status" value="1"/>
</dbReference>
<dbReference type="GO" id="GO:0046872">
    <property type="term" value="F:metal ion binding"/>
    <property type="evidence" value="ECO:0007669"/>
    <property type="project" value="UniProtKB-KW"/>
</dbReference>
<dbReference type="Pfam" id="PF00149">
    <property type="entry name" value="Metallophos"/>
    <property type="match status" value="1"/>
</dbReference>
<comment type="caution">
    <text evidence="4">The sequence shown here is derived from an EMBL/GenBank/DDBJ whole genome shotgun (WGS) entry which is preliminary data.</text>
</comment>
<dbReference type="InterPro" id="IPR051158">
    <property type="entry name" value="Metallophosphoesterase_sf"/>
</dbReference>
<dbReference type="CDD" id="cd07385">
    <property type="entry name" value="MPP_YkuE_C"/>
    <property type="match status" value="1"/>
</dbReference>
<evidence type="ECO:0000259" key="3">
    <source>
        <dbReference type="Pfam" id="PF00149"/>
    </source>
</evidence>
<feature type="domain" description="Calcineurin-like phosphoesterase" evidence="3">
    <location>
        <begin position="25"/>
        <end position="207"/>
    </location>
</feature>
<proteinExistence type="predicted"/>
<dbReference type="InterPro" id="IPR004843">
    <property type="entry name" value="Calcineurin-like_PHP"/>
</dbReference>
<evidence type="ECO:0000313" key="5">
    <source>
        <dbReference type="Proteomes" id="UP000248975"/>
    </source>
</evidence>
<keyword evidence="1" id="KW-0479">Metal-binding</keyword>
<dbReference type="PANTHER" id="PTHR31302:SF31">
    <property type="entry name" value="PHOSPHODIESTERASE YAEI"/>
    <property type="match status" value="1"/>
</dbReference>
<evidence type="ECO:0000256" key="1">
    <source>
        <dbReference type="ARBA" id="ARBA00022723"/>
    </source>
</evidence>
<dbReference type="GO" id="GO:0008758">
    <property type="term" value="F:UDP-2,3-diacylglucosamine hydrolase activity"/>
    <property type="evidence" value="ECO:0007669"/>
    <property type="project" value="TreeGrafter"/>
</dbReference>
<dbReference type="InterPro" id="IPR029052">
    <property type="entry name" value="Metallo-depent_PP-like"/>
</dbReference>
<evidence type="ECO:0000256" key="2">
    <source>
        <dbReference type="ARBA" id="ARBA00022801"/>
    </source>
</evidence>
<dbReference type="SUPFAM" id="SSF56300">
    <property type="entry name" value="Metallo-dependent phosphatases"/>
    <property type="match status" value="1"/>
</dbReference>
<dbReference type="AlphaFoldDB" id="A0A2W5UPU0"/>
<dbReference type="Gene3D" id="3.60.21.10">
    <property type="match status" value="1"/>
</dbReference>
<protein>
    <submittedName>
        <fullName evidence="4">Metallophosphoesterase</fullName>
    </submittedName>
</protein>
<accession>A0A2W5UPU0</accession>
<keyword evidence="2" id="KW-0378">Hydrolase</keyword>
<organism evidence="4 5">
    <name type="scientific">Cereibacter sphaeroides</name>
    <name type="common">Rhodobacter sphaeroides</name>
    <dbReference type="NCBI Taxonomy" id="1063"/>
    <lineage>
        <taxon>Bacteria</taxon>
        <taxon>Pseudomonadati</taxon>
        <taxon>Pseudomonadota</taxon>
        <taxon>Alphaproteobacteria</taxon>
        <taxon>Rhodobacterales</taxon>
        <taxon>Paracoccaceae</taxon>
        <taxon>Cereibacter</taxon>
    </lineage>
</organism>
<dbReference type="EMBL" id="QFQS01000001">
    <property type="protein sequence ID" value="PZQ99800.1"/>
    <property type="molecule type" value="Genomic_DNA"/>
</dbReference>
<gene>
    <name evidence="4" type="ORF">DI533_03915</name>
</gene>
<dbReference type="Proteomes" id="UP000248975">
    <property type="component" value="Unassembled WGS sequence"/>
</dbReference>
<dbReference type="GO" id="GO:0009245">
    <property type="term" value="P:lipid A biosynthetic process"/>
    <property type="evidence" value="ECO:0007669"/>
    <property type="project" value="TreeGrafter"/>
</dbReference>
<reference evidence="4 5" key="1">
    <citation type="submission" date="2017-08" db="EMBL/GenBank/DDBJ databases">
        <title>Infants hospitalized years apart are colonized by the same room-sourced microbial strains.</title>
        <authorList>
            <person name="Brooks B."/>
            <person name="Olm M.R."/>
            <person name="Firek B.A."/>
            <person name="Baker R."/>
            <person name="Thomas B.C."/>
            <person name="Morowitz M.J."/>
            <person name="Banfield J.F."/>
        </authorList>
    </citation>
    <scope>NUCLEOTIDE SEQUENCE [LARGE SCALE GENOMIC DNA]</scope>
    <source>
        <strain evidence="4">S2_003_000_R2_11</strain>
    </source>
</reference>
<name>A0A2W5UPU0_CERSP</name>
<evidence type="ECO:0000313" key="4">
    <source>
        <dbReference type="EMBL" id="PZQ99800.1"/>
    </source>
</evidence>
<dbReference type="GO" id="GO:0016020">
    <property type="term" value="C:membrane"/>
    <property type="evidence" value="ECO:0007669"/>
    <property type="project" value="GOC"/>
</dbReference>